<keyword evidence="2" id="KW-1185">Reference proteome</keyword>
<evidence type="ECO:0000313" key="1">
    <source>
        <dbReference type="EMBL" id="KAI9509376.1"/>
    </source>
</evidence>
<proteinExistence type="predicted"/>
<dbReference type="EMBL" id="JAGFNK010000066">
    <property type="protein sequence ID" value="KAI9509376.1"/>
    <property type="molecule type" value="Genomic_DNA"/>
</dbReference>
<reference evidence="1" key="1">
    <citation type="submission" date="2021-03" db="EMBL/GenBank/DDBJ databases">
        <title>Evolutionary priming and transition to the ectomycorrhizal habit in an iconic lineage of mushroom-forming fungi: is preadaptation a requirement?</title>
        <authorList>
            <consortium name="DOE Joint Genome Institute"/>
            <person name="Looney B.P."/>
            <person name="Miyauchi S."/>
            <person name="Morin E."/>
            <person name="Drula E."/>
            <person name="Courty P.E."/>
            <person name="Chicoki N."/>
            <person name="Fauchery L."/>
            <person name="Kohler A."/>
            <person name="Kuo A."/>
            <person name="LaButti K."/>
            <person name="Pangilinan J."/>
            <person name="Lipzen A."/>
            <person name="Riley R."/>
            <person name="Andreopoulos W."/>
            <person name="He G."/>
            <person name="Johnson J."/>
            <person name="Barry K.W."/>
            <person name="Grigoriev I.V."/>
            <person name="Nagy L."/>
            <person name="Hibbett D."/>
            <person name="Henrissat B."/>
            <person name="Matheny P.B."/>
            <person name="Labbe J."/>
            <person name="Martin A.F."/>
        </authorList>
    </citation>
    <scope>NUCLEOTIDE SEQUENCE</scope>
    <source>
        <strain evidence="1">BPL698</strain>
    </source>
</reference>
<sequence>MLPIRSRLPRLAAFRTRRYSSPWLQNQSKPDLSHVQSTHPRLDLGFFKRYARWCFLASSGIGLTLLSAAVATHLWIEKVEFVPESDENCIEWEWDVEAERWGQSEHGGTDPSLGFMARFGLRSAWLEHYWTSPGTLKQAKPPNRVTPFDHVTTAVERRLETTRNFLDGVLDVALSKESAGLLRPQTATDIFIRRADISERMGTRAGLSDALYDLQRVWSRLPAKGPLASRVALKLGDLNFRLGDSDNALAWWARCIQMTTSSRPSTQAAPPTLTIPSSPPSSPAEQRVLASALVSLSAFYATSGQLRQARDLEESALDLLRSIRFPDSSSPATAPQILHSLYILHRTSLLSVHLAEVLYALKNPPAVSIKRLSQAAQSSEQVAFALAGLPLIHPKAPGSKVPHPPSPHASLLPEYSRSPSMKKPAKSLIRDARRSAMEAWNLLGVLHEGRGDIKSLQTSLDCYERALGWAGLATSGDGKTGEGILEVEWNALQANYSRIREALRAKVTEGQG</sequence>
<protein>
    <submittedName>
        <fullName evidence="1">Uncharacterized protein</fullName>
    </submittedName>
</protein>
<organism evidence="1 2">
    <name type="scientific">Russula earlei</name>
    <dbReference type="NCBI Taxonomy" id="71964"/>
    <lineage>
        <taxon>Eukaryota</taxon>
        <taxon>Fungi</taxon>
        <taxon>Dikarya</taxon>
        <taxon>Basidiomycota</taxon>
        <taxon>Agaricomycotina</taxon>
        <taxon>Agaricomycetes</taxon>
        <taxon>Russulales</taxon>
        <taxon>Russulaceae</taxon>
        <taxon>Russula</taxon>
    </lineage>
</organism>
<evidence type="ECO:0000313" key="2">
    <source>
        <dbReference type="Proteomes" id="UP001207468"/>
    </source>
</evidence>
<comment type="caution">
    <text evidence="1">The sequence shown here is derived from an EMBL/GenBank/DDBJ whole genome shotgun (WGS) entry which is preliminary data.</text>
</comment>
<gene>
    <name evidence="1" type="ORF">F5148DRAFT_978461</name>
</gene>
<dbReference type="Proteomes" id="UP001207468">
    <property type="component" value="Unassembled WGS sequence"/>
</dbReference>
<name>A0ACC0UCW7_9AGAM</name>
<accession>A0ACC0UCW7</accession>